<keyword evidence="4" id="KW-0472">Membrane</keyword>
<keyword evidence="3" id="KW-0012">Acyltransferase</keyword>
<evidence type="ECO:0000313" key="6">
    <source>
        <dbReference type="EMBL" id="PSR82200.1"/>
    </source>
</evidence>
<dbReference type="Proteomes" id="UP000241462">
    <property type="component" value="Unassembled WGS sequence"/>
</dbReference>
<protein>
    <recommendedName>
        <fullName evidence="5">Phospholipid/glycerol acyltransferase domain-containing protein</fullName>
    </recommendedName>
</protein>
<evidence type="ECO:0000256" key="4">
    <source>
        <dbReference type="SAM" id="Phobius"/>
    </source>
</evidence>
<dbReference type="InParanoid" id="A0A2T3A3E9"/>
<dbReference type="Pfam" id="PF01553">
    <property type="entry name" value="Acyltransferase"/>
    <property type="match status" value="1"/>
</dbReference>
<dbReference type="GO" id="GO:0012505">
    <property type="term" value="C:endomembrane system"/>
    <property type="evidence" value="ECO:0007669"/>
    <property type="project" value="TreeGrafter"/>
</dbReference>
<dbReference type="SUPFAM" id="SSF69593">
    <property type="entry name" value="Glycerol-3-phosphate (1)-acyltransferase"/>
    <property type="match status" value="1"/>
</dbReference>
<evidence type="ECO:0000256" key="1">
    <source>
        <dbReference type="ARBA" id="ARBA00008655"/>
    </source>
</evidence>
<comment type="similarity">
    <text evidence="1">Belongs to the 1-acyl-sn-glycerol-3-phosphate acyltransferase family.</text>
</comment>
<feature type="transmembrane region" description="Helical" evidence="4">
    <location>
        <begin position="20"/>
        <end position="38"/>
    </location>
</feature>
<name>A0A2T3A3E9_9PEZI</name>
<keyword evidence="4" id="KW-1133">Transmembrane helix</keyword>
<dbReference type="CDD" id="cd07990">
    <property type="entry name" value="LPLAT_LCLAT1-like"/>
    <property type="match status" value="1"/>
</dbReference>
<dbReference type="SMART" id="SM00563">
    <property type="entry name" value="PlsC"/>
    <property type="match status" value="1"/>
</dbReference>
<dbReference type="PANTHER" id="PTHR10983">
    <property type="entry name" value="1-ACYLGLYCEROL-3-PHOSPHATE ACYLTRANSFERASE-RELATED"/>
    <property type="match status" value="1"/>
</dbReference>
<dbReference type="PANTHER" id="PTHR10983:SF24">
    <property type="entry name" value="1-ACYLGLYCEROL-3-PHOSPHATE O-ACYLTRANSFERASE 3, ISOFORM E-RELATED"/>
    <property type="match status" value="1"/>
</dbReference>
<dbReference type="InterPro" id="IPR002123">
    <property type="entry name" value="Plipid/glycerol_acylTrfase"/>
</dbReference>
<keyword evidence="7" id="KW-1185">Reference proteome</keyword>
<evidence type="ECO:0000256" key="3">
    <source>
        <dbReference type="ARBA" id="ARBA00023315"/>
    </source>
</evidence>
<dbReference type="OrthoDB" id="189226at2759"/>
<dbReference type="AlphaFoldDB" id="A0A2T3A3E9"/>
<evidence type="ECO:0000313" key="7">
    <source>
        <dbReference type="Proteomes" id="UP000241462"/>
    </source>
</evidence>
<dbReference type="InterPro" id="IPR032098">
    <property type="entry name" value="Acyltransf_C"/>
</dbReference>
<sequence>MSPLTTLTTHLRGVLLVTPWLLALLVQDALLSLLYLVVRPLAPTLAYRYSSRIAYSCWACIQLIFVRLNGARIVVSSDDAATLRLMQTEHESAVVIANHVAWSDFYMIQQVALRCGMLGYCRYFAKAQLKKVPLLGWGLMAMGMPLVTRNWQHDRRELTRVFHGITHQHFPTWLISFSEATRFSRSKLRESQDWCAANNRPHPGPHLLYPRTKGFVATVSHVRQAEHVKAVYDLTIAYQKKNQVKDAKDGKGGRGGWMQAPAFWETLSVPRLSERVDGYRFEVHVRRFPMEELPEDDEGLVKWIEKRWVEKGEWLESKRIEWAREEEEEEEAAAAAKLAKKTA</sequence>
<accession>A0A2T3A3E9</accession>
<organism evidence="6 7">
    <name type="scientific">Coniella lustricola</name>
    <dbReference type="NCBI Taxonomy" id="2025994"/>
    <lineage>
        <taxon>Eukaryota</taxon>
        <taxon>Fungi</taxon>
        <taxon>Dikarya</taxon>
        <taxon>Ascomycota</taxon>
        <taxon>Pezizomycotina</taxon>
        <taxon>Sordariomycetes</taxon>
        <taxon>Sordariomycetidae</taxon>
        <taxon>Diaporthales</taxon>
        <taxon>Schizoparmaceae</taxon>
        <taxon>Coniella</taxon>
    </lineage>
</organism>
<evidence type="ECO:0000256" key="2">
    <source>
        <dbReference type="ARBA" id="ARBA00022679"/>
    </source>
</evidence>
<dbReference type="EMBL" id="KZ678484">
    <property type="protein sequence ID" value="PSR82200.1"/>
    <property type="molecule type" value="Genomic_DNA"/>
</dbReference>
<feature type="domain" description="Phospholipid/glycerol acyltransferase" evidence="5">
    <location>
        <begin position="93"/>
        <end position="216"/>
    </location>
</feature>
<proteinExistence type="inferred from homology"/>
<gene>
    <name evidence="6" type="ORF">BD289DRAFT_371622</name>
</gene>
<keyword evidence="2" id="KW-0808">Transferase</keyword>
<evidence type="ECO:0000259" key="5">
    <source>
        <dbReference type="SMART" id="SM00563"/>
    </source>
</evidence>
<dbReference type="GO" id="GO:0003841">
    <property type="term" value="F:1-acylglycerol-3-phosphate O-acyltransferase activity"/>
    <property type="evidence" value="ECO:0007669"/>
    <property type="project" value="TreeGrafter"/>
</dbReference>
<dbReference type="STRING" id="2025994.A0A2T3A3E9"/>
<keyword evidence="4" id="KW-0812">Transmembrane</keyword>
<dbReference type="Pfam" id="PF16076">
    <property type="entry name" value="Acyltransf_C"/>
    <property type="match status" value="1"/>
</dbReference>
<reference evidence="6 7" key="1">
    <citation type="journal article" date="2018" name="Mycol. Prog.">
        <title>Coniella lustricola, a new species from submerged detritus.</title>
        <authorList>
            <person name="Raudabaugh D.B."/>
            <person name="Iturriaga T."/>
            <person name="Carver A."/>
            <person name="Mondo S."/>
            <person name="Pangilinan J."/>
            <person name="Lipzen A."/>
            <person name="He G."/>
            <person name="Amirebrahimi M."/>
            <person name="Grigoriev I.V."/>
            <person name="Miller A.N."/>
        </authorList>
    </citation>
    <scope>NUCLEOTIDE SEQUENCE [LARGE SCALE GENOMIC DNA]</scope>
    <source>
        <strain evidence="6 7">B22-T-1</strain>
    </source>
</reference>